<organism evidence="1">
    <name type="scientific">marine sediment metagenome</name>
    <dbReference type="NCBI Taxonomy" id="412755"/>
    <lineage>
        <taxon>unclassified sequences</taxon>
        <taxon>metagenomes</taxon>
        <taxon>ecological metagenomes</taxon>
    </lineage>
</organism>
<dbReference type="EMBL" id="LAZR01000502">
    <property type="protein sequence ID" value="KKN66398.1"/>
    <property type="molecule type" value="Genomic_DNA"/>
</dbReference>
<accession>A0A0F9VKU0</accession>
<evidence type="ECO:0000313" key="1">
    <source>
        <dbReference type="EMBL" id="KKN66398.1"/>
    </source>
</evidence>
<reference evidence="1" key="1">
    <citation type="journal article" date="2015" name="Nature">
        <title>Complex archaea that bridge the gap between prokaryotes and eukaryotes.</title>
        <authorList>
            <person name="Spang A."/>
            <person name="Saw J.H."/>
            <person name="Jorgensen S.L."/>
            <person name="Zaremba-Niedzwiedzka K."/>
            <person name="Martijn J."/>
            <person name="Lind A.E."/>
            <person name="van Eijk R."/>
            <person name="Schleper C."/>
            <person name="Guy L."/>
            <person name="Ettema T.J."/>
        </authorList>
    </citation>
    <scope>NUCLEOTIDE SEQUENCE</scope>
</reference>
<name>A0A0F9VKU0_9ZZZZ</name>
<protein>
    <submittedName>
        <fullName evidence="1">Uncharacterized protein</fullName>
    </submittedName>
</protein>
<proteinExistence type="predicted"/>
<sequence length="113" mass="12362">MSQHIFVNKSAIRQAILLELAPNHFRGAQRKIAEMAANSAPFTHGRVNRRYGDVGLMLQDNTVTRVIKLGQKKKGKAEGCDTCGGTRKVKVPQAQKGDPAFIPCPDCAIPLKH</sequence>
<comment type="caution">
    <text evidence="1">The sequence shown here is derived from an EMBL/GenBank/DDBJ whole genome shotgun (WGS) entry which is preliminary data.</text>
</comment>
<gene>
    <name evidence="1" type="ORF">LCGC14_0472200</name>
</gene>
<dbReference type="AlphaFoldDB" id="A0A0F9VKU0"/>